<feature type="chain" id="PRO_5011690682" evidence="3">
    <location>
        <begin position="32"/>
        <end position="410"/>
    </location>
</feature>
<evidence type="ECO:0000256" key="1">
    <source>
        <dbReference type="ARBA" id="ARBA00007734"/>
    </source>
</evidence>
<dbReference type="EMBL" id="FNNI01000005">
    <property type="protein sequence ID" value="SDX40532.1"/>
    <property type="molecule type" value="Genomic_DNA"/>
</dbReference>
<dbReference type="PANTHER" id="PTHR37423:SF2">
    <property type="entry name" value="MEMBRANE-BOUND LYTIC MUREIN TRANSGLYCOSYLASE C"/>
    <property type="match status" value="1"/>
</dbReference>
<comment type="similarity">
    <text evidence="1">Belongs to the transglycosylase Slt family.</text>
</comment>
<evidence type="ECO:0000256" key="3">
    <source>
        <dbReference type="SAM" id="SignalP"/>
    </source>
</evidence>
<dbReference type="SUPFAM" id="SSF54106">
    <property type="entry name" value="LysM domain"/>
    <property type="match status" value="1"/>
</dbReference>
<dbReference type="STRING" id="574349.SAMN05443545_105208"/>
<dbReference type="InterPro" id="IPR023346">
    <property type="entry name" value="Lysozyme-like_dom_sf"/>
</dbReference>
<dbReference type="RefSeq" id="WP_092569655.1">
    <property type="nucleotide sequence ID" value="NZ_BMXH01000003.1"/>
</dbReference>
<dbReference type="InterPro" id="IPR018392">
    <property type="entry name" value="LysM"/>
</dbReference>
<dbReference type="InterPro" id="IPR036779">
    <property type="entry name" value="LysM_dom_sf"/>
</dbReference>
<protein>
    <submittedName>
        <fullName evidence="5">Membrane-bound lytic murein transglycosylase D</fullName>
    </submittedName>
</protein>
<gene>
    <name evidence="5" type="ORF">SAMN05443545_105208</name>
</gene>
<dbReference type="Gene3D" id="1.10.530.10">
    <property type="match status" value="1"/>
</dbReference>
<dbReference type="AlphaFoldDB" id="A0A1H3BF03"/>
<evidence type="ECO:0000259" key="4">
    <source>
        <dbReference type="PROSITE" id="PS51782"/>
    </source>
</evidence>
<dbReference type="PROSITE" id="PS51782">
    <property type="entry name" value="LYSM"/>
    <property type="match status" value="1"/>
</dbReference>
<organism evidence="5 6">
    <name type="scientific">Aidingimonas halophila</name>
    <dbReference type="NCBI Taxonomy" id="574349"/>
    <lineage>
        <taxon>Bacteria</taxon>
        <taxon>Pseudomonadati</taxon>
        <taxon>Pseudomonadota</taxon>
        <taxon>Gammaproteobacteria</taxon>
        <taxon>Oceanospirillales</taxon>
        <taxon>Halomonadaceae</taxon>
        <taxon>Aidingimonas</taxon>
    </lineage>
</organism>
<feature type="region of interest" description="Disordered" evidence="2">
    <location>
        <begin position="389"/>
        <end position="410"/>
    </location>
</feature>
<reference evidence="5 6" key="1">
    <citation type="submission" date="2016-10" db="EMBL/GenBank/DDBJ databases">
        <authorList>
            <person name="de Groot N.N."/>
        </authorList>
    </citation>
    <scope>NUCLEOTIDE SEQUENCE [LARGE SCALE GENOMIC DNA]</scope>
    <source>
        <strain evidence="5 6">DSM 19219</strain>
    </source>
</reference>
<name>A0A1H3BF03_9GAMM</name>
<dbReference type="OrthoDB" id="9815002at2"/>
<dbReference type="Pfam" id="PF01464">
    <property type="entry name" value="SLT"/>
    <property type="match status" value="1"/>
</dbReference>
<proteinExistence type="inferred from homology"/>
<feature type="domain" description="LysM" evidence="4">
    <location>
        <begin position="345"/>
        <end position="388"/>
    </location>
</feature>
<dbReference type="CDD" id="cd16894">
    <property type="entry name" value="MltD-like"/>
    <property type="match status" value="1"/>
</dbReference>
<accession>A0A1H3BF03</accession>
<evidence type="ECO:0000313" key="5">
    <source>
        <dbReference type="EMBL" id="SDX40532.1"/>
    </source>
</evidence>
<dbReference type="Gene3D" id="3.10.350.10">
    <property type="entry name" value="LysM domain"/>
    <property type="match status" value="1"/>
</dbReference>
<dbReference type="SUPFAM" id="SSF53955">
    <property type="entry name" value="Lysozyme-like"/>
    <property type="match status" value="1"/>
</dbReference>
<dbReference type="SMART" id="SM00257">
    <property type="entry name" value="LysM"/>
    <property type="match status" value="1"/>
</dbReference>
<evidence type="ECO:0000313" key="6">
    <source>
        <dbReference type="Proteomes" id="UP000198500"/>
    </source>
</evidence>
<keyword evidence="3" id="KW-0732">Signal</keyword>
<evidence type="ECO:0000256" key="2">
    <source>
        <dbReference type="SAM" id="MobiDB-lite"/>
    </source>
</evidence>
<sequence length="410" mass="45088">MTYRTTRRFTLGLAGSALLCSILISAAGAHAENRARTDDSAYRSSSAMVQDTHFWDALELEPAVHEDAWARLRDNFQWQRDVDHQRVQEWIDHYRASPENIAEITERARPWLSWIIQQLEERDMPGELALVPFVESSFDPTARNPGGATGLWQFMPGTSDALGLSRTNGYDGRLDVVASTDAALDYLEEQADRWYDGDIELSLAAYNAGSGTVNQAREAARHRGESGDYWDLQLPRETMNYVPKLLALAAIIDDPEHYDVALPEIDDSAAFAEVEVDRPISLDKAAELAGTTRTRLEELNPALVHGRLDPNVTTALLVPAGKQEELQASLNNGDTMTASNSSGGDTYHVQQGDSLSAIANQHGTTVNELRAANSLNDNTLQVGQTLQIPDSTTTLAQSSDDQAERPHTDS</sequence>
<keyword evidence="6" id="KW-1185">Reference proteome</keyword>
<feature type="compositionally biased region" description="Polar residues" evidence="2">
    <location>
        <begin position="389"/>
        <end position="400"/>
    </location>
</feature>
<feature type="signal peptide" evidence="3">
    <location>
        <begin position="1"/>
        <end position="31"/>
    </location>
</feature>
<dbReference type="InterPro" id="IPR008258">
    <property type="entry name" value="Transglycosylase_SLT_dom_1"/>
</dbReference>
<dbReference type="PANTHER" id="PTHR37423">
    <property type="entry name" value="SOLUBLE LYTIC MUREIN TRANSGLYCOSYLASE-RELATED"/>
    <property type="match status" value="1"/>
</dbReference>
<dbReference type="Pfam" id="PF01476">
    <property type="entry name" value="LysM"/>
    <property type="match status" value="1"/>
</dbReference>
<dbReference type="CDD" id="cd00118">
    <property type="entry name" value="LysM"/>
    <property type="match status" value="1"/>
</dbReference>
<dbReference type="Proteomes" id="UP000198500">
    <property type="component" value="Unassembled WGS sequence"/>
</dbReference>